<evidence type="ECO:0000313" key="1">
    <source>
        <dbReference type="EMBL" id="GMR34166.1"/>
    </source>
</evidence>
<proteinExistence type="predicted"/>
<evidence type="ECO:0000313" key="2">
    <source>
        <dbReference type="Proteomes" id="UP001328107"/>
    </source>
</evidence>
<dbReference type="AlphaFoldDB" id="A0AAN4Z821"/>
<organism evidence="1 2">
    <name type="scientific">Pristionchus mayeri</name>
    <dbReference type="NCBI Taxonomy" id="1317129"/>
    <lineage>
        <taxon>Eukaryota</taxon>
        <taxon>Metazoa</taxon>
        <taxon>Ecdysozoa</taxon>
        <taxon>Nematoda</taxon>
        <taxon>Chromadorea</taxon>
        <taxon>Rhabditida</taxon>
        <taxon>Rhabditina</taxon>
        <taxon>Diplogasteromorpha</taxon>
        <taxon>Diplogasteroidea</taxon>
        <taxon>Neodiplogasteridae</taxon>
        <taxon>Pristionchus</taxon>
    </lineage>
</organism>
<accession>A0AAN4Z821</accession>
<dbReference type="Proteomes" id="UP001328107">
    <property type="component" value="Unassembled WGS sequence"/>
</dbReference>
<name>A0AAN4Z821_9BILA</name>
<comment type="caution">
    <text evidence="1">The sequence shown here is derived from an EMBL/GenBank/DDBJ whole genome shotgun (WGS) entry which is preliminary data.</text>
</comment>
<keyword evidence="2" id="KW-1185">Reference proteome</keyword>
<dbReference type="EMBL" id="BTRK01000001">
    <property type="protein sequence ID" value="GMR34166.1"/>
    <property type="molecule type" value="Genomic_DNA"/>
</dbReference>
<sequence>MHELEAARIQYLETHRLPPDYDRPSTSRGAAAAAPMPSCPFFMNDVMRANGRSAEQTAAAYARERSRLLPAAAPSGSIDSFVADVWRANDRSVEQTAAAYERERERLLPAPTSRR</sequence>
<reference evidence="2" key="1">
    <citation type="submission" date="2022-10" db="EMBL/GenBank/DDBJ databases">
        <title>Genome assembly of Pristionchus species.</title>
        <authorList>
            <person name="Yoshida K."/>
            <person name="Sommer R.J."/>
        </authorList>
    </citation>
    <scope>NUCLEOTIDE SEQUENCE [LARGE SCALE GENOMIC DNA]</scope>
    <source>
        <strain evidence="2">RS5460</strain>
    </source>
</reference>
<protein>
    <submittedName>
        <fullName evidence="1">Uncharacterized protein</fullName>
    </submittedName>
</protein>
<gene>
    <name evidence="1" type="ORF">PMAYCL1PPCAC_04361</name>
</gene>